<dbReference type="InterPro" id="IPR020617">
    <property type="entry name" value="Thiolase_C"/>
</dbReference>
<dbReference type="InterPro" id="IPR020613">
    <property type="entry name" value="Thiolase_CS"/>
</dbReference>
<comment type="similarity">
    <text evidence="1 4">Belongs to the thiolase-like superfamily. Thiolase family.</text>
</comment>
<dbReference type="SUPFAM" id="SSF53901">
    <property type="entry name" value="Thiolase-like"/>
    <property type="match status" value="1"/>
</dbReference>
<evidence type="ECO:0000256" key="2">
    <source>
        <dbReference type="ARBA" id="ARBA00022679"/>
    </source>
</evidence>
<dbReference type="Proteomes" id="UP001597474">
    <property type="component" value="Unassembled WGS sequence"/>
</dbReference>
<dbReference type="RefSeq" id="WP_386370742.1">
    <property type="nucleotide sequence ID" value="NZ_JBHUMP010000001.1"/>
</dbReference>
<dbReference type="InterPro" id="IPR020616">
    <property type="entry name" value="Thiolase_N"/>
</dbReference>
<comment type="caution">
    <text evidence="7">The sequence shown here is derived from an EMBL/GenBank/DDBJ whole genome shotgun (WGS) entry which is preliminary data.</text>
</comment>
<dbReference type="NCBIfam" id="TIGR01930">
    <property type="entry name" value="AcCoA-C-Actrans"/>
    <property type="match status" value="1"/>
</dbReference>
<evidence type="ECO:0000256" key="4">
    <source>
        <dbReference type="RuleBase" id="RU003557"/>
    </source>
</evidence>
<keyword evidence="8" id="KW-1185">Reference proteome</keyword>
<evidence type="ECO:0000259" key="6">
    <source>
        <dbReference type="Pfam" id="PF02803"/>
    </source>
</evidence>
<sequence length="366" mass="36829">MSVRIIAACRSPVAPRGGALAALSLQDLAAPVIAGLLEQAELAPDQVDEVIVSNALGAGGNPARLVSLAAGLPQRVAGLSIDRQCAGGLDALLLARQIVLSGAAEVVIAGGVESYSRRPLRLATFADGRAPQPYDQAPFTPWPDRDPGMADAAAILAESQRIARQAQDEWAIASHAKARNAVPGRGEIVSVAGLAQDAFTRRLGPALCQRAKVISGSITAANMAVAADAAAFCVVVSAQTAARQRRTGVELVSGATLGAVPECPGLAPLAAIEKALANASLEICDIDTAEIMEAFAVQAIACVEGAGLDPSRVNRGGGALARGHPIGASGAINAVRLYHELRHCGGVGLAAIAAAGGLGTALVLSA</sequence>
<keyword evidence="3 4" id="KW-0012">Acyltransferase</keyword>
<dbReference type="InterPro" id="IPR016039">
    <property type="entry name" value="Thiolase-like"/>
</dbReference>
<dbReference type="Gene3D" id="3.40.47.10">
    <property type="match status" value="1"/>
</dbReference>
<accession>A0ABW5TX58</accession>
<feature type="domain" description="Thiolase C-terminal" evidence="6">
    <location>
        <begin position="251"/>
        <end position="365"/>
    </location>
</feature>
<protein>
    <submittedName>
        <fullName evidence="7">Acetyl-CoA C-acyltransferase</fullName>
        <ecNumber evidence="7">2.3.1.16</ecNumber>
    </submittedName>
</protein>
<gene>
    <name evidence="7" type="ORF">ACFSUD_01435</name>
</gene>
<dbReference type="EC" id="2.3.1.16" evidence="7"/>
<dbReference type="Pfam" id="PF00108">
    <property type="entry name" value="Thiolase_N"/>
    <property type="match status" value="1"/>
</dbReference>
<reference evidence="8" key="1">
    <citation type="journal article" date="2019" name="Int. J. Syst. Evol. Microbiol.">
        <title>The Global Catalogue of Microorganisms (GCM) 10K type strain sequencing project: providing services to taxonomists for standard genome sequencing and annotation.</title>
        <authorList>
            <consortium name="The Broad Institute Genomics Platform"/>
            <consortium name="The Broad Institute Genome Sequencing Center for Infectious Disease"/>
            <person name="Wu L."/>
            <person name="Ma J."/>
        </authorList>
    </citation>
    <scope>NUCLEOTIDE SEQUENCE [LARGE SCALE GENOMIC DNA]</scope>
    <source>
        <strain evidence="8">TISTR 2562</strain>
    </source>
</reference>
<dbReference type="CDD" id="cd00751">
    <property type="entry name" value="thiolase"/>
    <property type="match status" value="1"/>
</dbReference>
<evidence type="ECO:0000313" key="8">
    <source>
        <dbReference type="Proteomes" id="UP001597474"/>
    </source>
</evidence>
<evidence type="ECO:0000256" key="1">
    <source>
        <dbReference type="ARBA" id="ARBA00010982"/>
    </source>
</evidence>
<organism evidence="7 8">
    <name type="scientific">Sulfitobacter aestuarii</name>
    <dbReference type="NCBI Taxonomy" id="2161676"/>
    <lineage>
        <taxon>Bacteria</taxon>
        <taxon>Pseudomonadati</taxon>
        <taxon>Pseudomonadota</taxon>
        <taxon>Alphaproteobacteria</taxon>
        <taxon>Rhodobacterales</taxon>
        <taxon>Roseobacteraceae</taxon>
        <taxon>Sulfitobacter</taxon>
    </lineage>
</organism>
<evidence type="ECO:0000256" key="3">
    <source>
        <dbReference type="ARBA" id="ARBA00023315"/>
    </source>
</evidence>
<dbReference type="PANTHER" id="PTHR18919:SF107">
    <property type="entry name" value="ACETYL-COA ACETYLTRANSFERASE, CYTOSOLIC"/>
    <property type="match status" value="1"/>
</dbReference>
<dbReference type="InterPro" id="IPR002155">
    <property type="entry name" value="Thiolase"/>
</dbReference>
<dbReference type="PROSITE" id="PS00737">
    <property type="entry name" value="THIOLASE_2"/>
    <property type="match status" value="1"/>
</dbReference>
<dbReference type="Pfam" id="PF02803">
    <property type="entry name" value="Thiolase_C"/>
    <property type="match status" value="1"/>
</dbReference>
<dbReference type="PIRSF" id="PIRSF000429">
    <property type="entry name" value="Ac-CoA_Ac_transf"/>
    <property type="match status" value="1"/>
</dbReference>
<feature type="domain" description="Thiolase N-terminal" evidence="5">
    <location>
        <begin position="3"/>
        <end position="238"/>
    </location>
</feature>
<dbReference type="EMBL" id="JBHUMP010000001">
    <property type="protein sequence ID" value="MFD2738223.1"/>
    <property type="molecule type" value="Genomic_DNA"/>
</dbReference>
<name>A0ABW5TX58_9RHOB</name>
<dbReference type="GO" id="GO:0003988">
    <property type="term" value="F:acetyl-CoA C-acyltransferase activity"/>
    <property type="evidence" value="ECO:0007669"/>
    <property type="project" value="UniProtKB-EC"/>
</dbReference>
<keyword evidence="2 4" id="KW-0808">Transferase</keyword>
<evidence type="ECO:0000313" key="7">
    <source>
        <dbReference type="EMBL" id="MFD2738223.1"/>
    </source>
</evidence>
<proteinExistence type="inferred from homology"/>
<evidence type="ECO:0000259" key="5">
    <source>
        <dbReference type="Pfam" id="PF00108"/>
    </source>
</evidence>
<dbReference type="PANTHER" id="PTHR18919">
    <property type="entry name" value="ACETYL-COA C-ACYLTRANSFERASE"/>
    <property type="match status" value="1"/>
</dbReference>